<keyword evidence="19" id="KW-0624">Polysaccharide degradation</keyword>
<keyword evidence="5" id="KW-1003">Cell membrane</keyword>
<evidence type="ECO:0000256" key="17">
    <source>
        <dbReference type="ARBA" id="ARBA00023288"/>
    </source>
</evidence>
<keyword evidence="17" id="KW-0449">Lipoprotein</keyword>
<dbReference type="GO" id="GO:0098552">
    <property type="term" value="C:side of membrane"/>
    <property type="evidence" value="ECO:0007669"/>
    <property type="project" value="UniProtKB-KW"/>
</dbReference>
<keyword evidence="6" id="KW-0134">Cell wall</keyword>
<evidence type="ECO:0000256" key="19">
    <source>
        <dbReference type="ARBA" id="ARBA00023326"/>
    </source>
</evidence>
<comment type="similarity">
    <text evidence="4">Belongs to the polysaccharide deacetylase family.</text>
</comment>
<reference evidence="24" key="1">
    <citation type="submission" date="2022-06" db="EMBL/GenBank/DDBJ databases">
        <authorList>
            <consortium name="SYNGENTA / RWTH Aachen University"/>
        </authorList>
    </citation>
    <scope>NUCLEOTIDE SEQUENCE</scope>
</reference>
<proteinExistence type="inferred from homology"/>
<keyword evidence="8" id="KW-0336">GPI-anchor</keyword>
<feature type="signal peptide" evidence="22">
    <location>
        <begin position="1"/>
        <end position="24"/>
    </location>
</feature>
<dbReference type="InterPro" id="IPR011330">
    <property type="entry name" value="Glyco_hydro/deAcase_b/a-brl"/>
</dbReference>
<evidence type="ECO:0000256" key="7">
    <source>
        <dbReference type="ARBA" id="ARBA00022525"/>
    </source>
</evidence>
<dbReference type="GO" id="GO:0000272">
    <property type="term" value="P:polysaccharide catabolic process"/>
    <property type="evidence" value="ECO:0007669"/>
    <property type="project" value="UniProtKB-KW"/>
</dbReference>
<keyword evidence="12" id="KW-0146">Chitin degradation</keyword>
<evidence type="ECO:0000256" key="9">
    <source>
        <dbReference type="ARBA" id="ARBA00022723"/>
    </source>
</evidence>
<keyword evidence="25" id="KW-1185">Reference proteome</keyword>
<evidence type="ECO:0000256" key="20">
    <source>
        <dbReference type="ARBA" id="ARBA00024056"/>
    </source>
</evidence>
<feature type="chain" id="PRO_5043908664" description="chitin deacetylase" evidence="22">
    <location>
        <begin position="25"/>
        <end position="431"/>
    </location>
</feature>
<dbReference type="EC" id="3.5.1.41" evidence="20"/>
<evidence type="ECO:0000313" key="25">
    <source>
        <dbReference type="Proteomes" id="UP001153365"/>
    </source>
</evidence>
<evidence type="ECO:0000256" key="5">
    <source>
        <dbReference type="ARBA" id="ARBA00022475"/>
    </source>
</evidence>
<dbReference type="FunFam" id="3.20.20.370:FF:000004">
    <property type="entry name" value="Related to Chitin deacetylase"/>
    <property type="match status" value="1"/>
</dbReference>
<keyword evidence="14" id="KW-0325">Glycoprotein</keyword>
<name>A0AAV0B2G8_PHAPC</name>
<comment type="caution">
    <text evidence="24">The sequence shown here is derived from an EMBL/GenBank/DDBJ whole genome shotgun (WGS) entry which is preliminary data.</text>
</comment>
<accession>A0AAV0B2G8</accession>
<dbReference type="GO" id="GO:0006032">
    <property type="term" value="P:chitin catabolic process"/>
    <property type="evidence" value="ECO:0007669"/>
    <property type="project" value="UniProtKB-KW"/>
</dbReference>
<keyword evidence="7" id="KW-0964">Secreted</keyword>
<feature type="non-terminal residue" evidence="24">
    <location>
        <position position="1"/>
    </location>
</feature>
<evidence type="ECO:0000256" key="22">
    <source>
        <dbReference type="SAM" id="SignalP"/>
    </source>
</evidence>
<dbReference type="InterPro" id="IPR050248">
    <property type="entry name" value="Polysacc_deacetylase_ArnD"/>
</dbReference>
<dbReference type="PANTHER" id="PTHR10587">
    <property type="entry name" value="GLYCOSYL TRANSFERASE-RELATED"/>
    <property type="match status" value="1"/>
</dbReference>
<dbReference type="EMBL" id="CALTRL010002489">
    <property type="protein sequence ID" value="CAH7675850.1"/>
    <property type="molecule type" value="Genomic_DNA"/>
</dbReference>
<evidence type="ECO:0000256" key="15">
    <source>
        <dbReference type="ARBA" id="ARBA00023277"/>
    </source>
</evidence>
<sequence length="431" mass="46589">MKHSLKIKFIICGFLAVKVVFVESQLASGGNPNGVAANSPKSSIQSTANQLNLEPLPLSNTYPPGTPSLIKGAPPLPAATLDPNKYPALDKVPPTNSDVVKEWIAKIDLTKAPNIKPNGVNLCQNTTVNQEAIAKAGADGNCWWSCGGCARDSDVQFCPTKGSWGASFDDGPSPYTPNLLQNLEQNKLKATFFIVGSRAISYPEILKAEYMASHQLCLHTWSHPSLTTITNEEIIAEVAWNMKAFKDILGVTPNCIRPPYADIDDRVRFILKSMGLKVILWTRNGDHSFDTDDWKIVEGTQTPQQTAQSFSSILNVQSSMSTGFIVLAHDLYPQTVAFSMQYLIPNALKTQNLKISAISTCLGTDLASSYVETVGLGTKNITAVGNNQTKLIESKNSTKPSSDSSSVRITSTSLLRGLMITRKKGGKAPNS</sequence>
<dbReference type="GO" id="GO:0071555">
    <property type="term" value="P:cell wall organization"/>
    <property type="evidence" value="ECO:0007669"/>
    <property type="project" value="UniProtKB-KW"/>
</dbReference>
<dbReference type="InterPro" id="IPR002509">
    <property type="entry name" value="NODB_dom"/>
</dbReference>
<evidence type="ECO:0000256" key="3">
    <source>
        <dbReference type="ARBA" id="ARBA00004609"/>
    </source>
</evidence>
<dbReference type="Proteomes" id="UP001153365">
    <property type="component" value="Unassembled WGS sequence"/>
</dbReference>
<dbReference type="Gene3D" id="3.20.20.370">
    <property type="entry name" value="Glycoside hydrolase/deacetylase"/>
    <property type="match status" value="1"/>
</dbReference>
<evidence type="ECO:0000256" key="10">
    <source>
        <dbReference type="ARBA" id="ARBA00022729"/>
    </source>
</evidence>
<comment type="catalytic activity">
    <reaction evidence="21">
        <text>[(1-&gt;4)-N-acetyl-beta-D-glucosaminyl](n) + n H2O = chitosan + n acetate</text>
        <dbReference type="Rhea" id="RHEA:10464"/>
        <dbReference type="Rhea" id="RHEA-COMP:9593"/>
        <dbReference type="Rhea" id="RHEA-COMP:9597"/>
        <dbReference type="ChEBI" id="CHEBI:15377"/>
        <dbReference type="ChEBI" id="CHEBI:17029"/>
        <dbReference type="ChEBI" id="CHEBI:30089"/>
        <dbReference type="ChEBI" id="CHEBI:57704"/>
        <dbReference type="EC" id="3.5.1.41"/>
    </reaction>
    <physiologicalReaction direction="left-to-right" evidence="21">
        <dbReference type="Rhea" id="RHEA:10465"/>
    </physiologicalReaction>
</comment>
<keyword evidence="15" id="KW-0119">Carbohydrate metabolism</keyword>
<evidence type="ECO:0000256" key="1">
    <source>
        <dbReference type="ARBA" id="ARBA00001941"/>
    </source>
</evidence>
<evidence type="ECO:0000256" key="8">
    <source>
        <dbReference type="ARBA" id="ARBA00022622"/>
    </source>
</evidence>
<feature type="non-terminal residue" evidence="24">
    <location>
        <position position="431"/>
    </location>
</feature>
<evidence type="ECO:0000256" key="6">
    <source>
        <dbReference type="ARBA" id="ARBA00022512"/>
    </source>
</evidence>
<evidence type="ECO:0000256" key="14">
    <source>
        <dbReference type="ARBA" id="ARBA00023180"/>
    </source>
</evidence>
<evidence type="ECO:0000313" key="24">
    <source>
        <dbReference type="EMBL" id="CAH7675850.1"/>
    </source>
</evidence>
<evidence type="ECO:0000256" key="4">
    <source>
        <dbReference type="ARBA" id="ARBA00010973"/>
    </source>
</evidence>
<dbReference type="GO" id="GO:0046872">
    <property type="term" value="F:metal ion binding"/>
    <property type="evidence" value="ECO:0007669"/>
    <property type="project" value="UniProtKB-KW"/>
</dbReference>
<gene>
    <name evidence="24" type="ORF">PPACK8108_LOCUS10928</name>
</gene>
<dbReference type="GO" id="GO:0009272">
    <property type="term" value="P:fungal-type cell wall biogenesis"/>
    <property type="evidence" value="ECO:0007669"/>
    <property type="project" value="UniProtKB-ARBA"/>
</dbReference>
<dbReference type="PANTHER" id="PTHR10587:SF133">
    <property type="entry name" value="CHITIN DEACETYLASE 1-RELATED"/>
    <property type="match status" value="1"/>
</dbReference>
<dbReference type="Pfam" id="PF01522">
    <property type="entry name" value="Polysacc_deac_1"/>
    <property type="match status" value="1"/>
</dbReference>
<dbReference type="GO" id="GO:0004099">
    <property type="term" value="F:chitin deacetylase activity"/>
    <property type="evidence" value="ECO:0007669"/>
    <property type="project" value="UniProtKB-EC"/>
</dbReference>
<evidence type="ECO:0000256" key="13">
    <source>
        <dbReference type="ARBA" id="ARBA00023136"/>
    </source>
</evidence>
<feature type="domain" description="NodB homology" evidence="23">
    <location>
        <begin position="162"/>
        <end position="356"/>
    </location>
</feature>
<organism evidence="24 25">
    <name type="scientific">Phakopsora pachyrhizi</name>
    <name type="common">Asian soybean rust disease fungus</name>
    <dbReference type="NCBI Taxonomy" id="170000"/>
    <lineage>
        <taxon>Eukaryota</taxon>
        <taxon>Fungi</taxon>
        <taxon>Dikarya</taxon>
        <taxon>Basidiomycota</taxon>
        <taxon>Pucciniomycotina</taxon>
        <taxon>Pucciniomycetes</taxon>
        <taxon>Pucciniales</taxon>
        <taxon>Phakopsoraceae</taxon>
        <taxon>Phakopsora</taxon>
    </lineage>
</organism>
<dbReference type="GO" id="GO:0005886">
    <property type="term" value="C:plasma membrane"/>
    <property type="evidence" value="ECO:0007669"/>
    <property type="project" value="UniProtKB-SubCell"/>
</dbReference>
<keyword evidence="10 22" id="KW-0732">Signal</keyword>
<keyword evidence="9" id="KW-0479">Metal-binding</keyword>
<evidence type="ECO:0000256" key="21">
    <source>
        <dbReference type="ARBA" id="ARBA00048494"/>
    </source>
</evidence>
<comment type="cofactor">
    <cofactor evidence="1">
        <name>Co(2+)</name>
        <dbReference type="ChEBI" id="CHEBI:48828"/>
    </cofactor>
</comment>
<protein>
    <recommendedName>
        <fullName evidence="20">chitin deacetylase</fullName>
        <ecNumber evidence="20">3.5.1.41</ecNumber>
    </recommendedName>
</protein>
<dbReference type="PROSITE" id="PS51677">
    <property type="entry name" value="NODB"/>
    <property type="match status" value="1"/>
</dbReference>
<dbReference type="SUPFAM" id="SSF88713">
    <property type="entry name" value="Glycoside hydrolase/deacetylase"/>
    <property type="match status" value="1"/>
</dbReference>
<keyword evidence="13" id="KW-0472">Membrane</keyword>
<keyword evidence="18" id="KW-0961">Cell wall biogenesis/degradation</keyword>
<evidence type="ECO:0000256" key="16">
    <source>
        <dbReference type="ARBA" id="ARBA00023285"/>
    </source>
</evidence>
<evidence type="ECO:0000256" key="11">
    <source>
        <dbReference type="ARBA" id="ARBA00022801"/>
    </source>
</evidence>
<evidence type="ECO:0000256" key="2">
    <source>
        <dbReference type="ARBA" id="ARBA00004191"/>
    </source>
</evidence>
<keyword evidence="11" id="KW-0378">Hydrolase</keyword>
<comment type="subcellular location">
    <subcellularLocation>
        <location evidence="3">Cell membrane</location>
        <topology evidence="3">Lipid-anchor</topology>
        <topology evidence="3">GPI-anchor</topology>
    </subcellularLocation>
    <subcellularLocation>
        <location evidence="2">Secreted</location>
        <location evidence="2">Cell wall</location>
    </subcellularLocation>
</comment>
<keyword evidence="16" id="KW-0170">Cobalt</keyword>
<evidence type="ECO:0000256" key="18">
    <source>
        <dbReference type="ARBA" id="ARBA00023316"/>
    </source>
</evidence>
<evidence type="ECO:0000256" key="12">
    <source>
        <dbReference type="ARBA" id="ARBA00023024"/>
    </source>
</evidence>
<evidence type="ECO:0000259" key="23">
    <source>
        <dbReference type="PROSITE" id="PS51677"/>
    </source>
</evidence>
<dbReference type="AlphaFoldDB" id="A0AAV0B2G8"/>